<dbReference type="EMBL" id="FMYF01000001">
    <property type="protein sequence ID" value="SDB80194.1"/>
    <property type="molecule type" value="Genomic_DNA"/>
</dbReference>
<name>A0A1G6GE00_9ACTN</name>
<reference evidence="3 4" key="1">
    <citation type="submission" date="2016-06" db="EMBL/GenBank/DDBJ databases">
        <authorList>
            <person name="Olsen C.W."/>
            <person name="Carey S."/>
            <person name="Hinshaw L."/>
            <person name="Karasin A.I."/>
        </authorList>
    </citation>
    <scope>NUCLEOTIDE SEQUENCE [LARGE SCALE GENOMIC DNA]</scope>
    <source>
        <strain evidence="3 4">LZ-22</strain>
    </source>
</reference>
<accession>A0A1G6GE00</accession>
<organism evidence="3 4">
    <name type="scientific">Raineyella antarctica</name>
    <dbReference type="NCBI Taxonomy" id="1577474"/>
    <lineage>
        <taxon>Bacteria</taxon>
        <taxon>Bacillati</taxon>
        <taxon>Actinomycetota</taxon>
        <taxon>Actinomycetes</taxon>
        <taxon>Propionibacteriales</taxon>
        <taxon>Propionibacteriaceae</taxon>
        <taxon>Raineyella</taxon>
    </lineage>
</organism>
<gene>
    <name evidence="3" type="ORF">GA0111570_101470</name>
</gene>
<dbReference type="InterPro" id="IPR036628">
    <property type="entry name" value="Clp_N_dom_sf"/>
</dbReference>
<dbReference type="AlphaFoldDB" id="A0A1G6GE00"/>
<keyword evidence="4" id="KW-1185">Reference proteome</keyword>
<evidence type="ECO:0000313" key="3">
    <source>
        <dbReference type="EMBL" id="SDB80194.1"/>
    </source>
</evidence>
<feature type="domain" description="Clp R" evidence="2">
    <location>
        <begin position="91"/>
        <end position="165"/>
    </location>
</feature>
<sequence length="165" mass="17808">MFDTFTEEAFRMVVVSTAVAADTGWPDTVPGHLLVTLAEEAPGVRAALRAAGAVPDYLAAGRRTDLVGAARRIDGKQRRRREARALPSPLMPVAFDPAMSATIQMAVREALRLGDRSIASRHLMLALLRVAADERAVLVRAGTDLDRLRAALAEPWGAEPRRSDA</sequence>
<dbReference type="InterPro" id="IPR004176">
    <property type="entry name" value="Clp_R_N"/>
</dbReference>
<dbReference type="SUPFAM" id="SSF81923">
    <property type="entry name" value="Double Clp-N motif"/>
    <property type="match status" value="1"/>
</dbReference>
<dbReference type="Gene3D" id="1.10.1780.10">
    <property type="entry name" value="Clp, N-terminal domain"/>
    <property type="match status" value="1"/>
</dbReference>
<dbReference type="STRING" id="1577474.GA0111570_101470"/>
<protein>
    <submittedName>
        <fullName evidence="3">Clp amino terminal domain-containing protein, pathogenicity island component</fullName>
    </submittedName>
</protein>
<proteinExistence type="predicted"/>
<dbReference type="OrthoDB" id="3628183at2"/>
<dbReference type="Proteomes" id="UP000199086">
    <property type="component" value="Unassembled WGS sequence"/>
</dbReference>
<dbReference type="PROSITE" id="PS51903">
    <property type="entry name" value="CLP_R"/>
    <property type="match status" value="1"/>
</dbReference>
<evidence type="ECO:0000259" key="2">
    <source>
        <dbReference type="PROSITE" id="PS51903"/>
    </source>
</evidence>
<evidence type="ECO:0000313" key="4">
    <source>
        <dbReference type="Proteomes" id="UP000199086"/>
    </source>
</evidence>
<dbReference type="RefSeq" id="WP_092605908.1">
    <property type="nucleotide sequence ID" value="NZ_FMYF01000001.1"/>
</dbReference>
<evidence type="ECO:0000256" key="1">
    <source>
        <dbReference type="PROSITE-ProRule" id="PRU01251"/>
    </source>
</evidence>
<keyword evidence="1" id="KW-0677">Repeat</keyword>